<protein>
    <recommendedName>
        <fullName evidence="4">DUF3311 domain-containing protein</fullName>
    </recommendedName>
</protein>
<comment type="caution">
    <text evidence="2">The sequence shown here is derived from an EMBL/GenBank/DDBJ whole genome shotgun (WGS) entry which is preliminary data.</text>
</comment>
<dbReference type="RefSeq" id="WP_005999517.1">
    <property type="nucleotide sequence ID" value="NZ_AAEW02000006.1"/>
</dbReference>
<evidence type="ECO:0008006" key="4">
    <source>
        <dbReference type="Google" id="ProtNLM"/>
    </source>
</evidence>
<dbReference type="AlphaFoldDB" id="Q1K0V4"/>
<feature type="transmembrane region" description="Helical" evidence="1">
    <location>
        <begin position="12"/>
        <end position="32"/>
    </location>
</feature>
<dbReference type="Proteomes" id="UP000005695">
    <property type="component" value="Unassembled WGS sequence"/>
</dbReference>
<evidence type="ECO:0000313" key="2">
    <source>
        <dbReference type="EMBL" id="EAT16254.1"/>
    </source>
</evidence>
<keyword evidence="1" id="KW-0472">Membrane</keyword>
<keyword evidence="1" id="KW-1133">Transmembrane helix</keyword>
<evidence type="ECO:0000313" key="3">
    <source>
        <dbReference type="Proteomes" id="UP000005695"/>
    </source>
</evidence>
<sequence>MSKHSTTHQRQVWLIFFCLGIIMLNFPFMQVFNRLDTLFGIPLLIFYLMVGWPLSIGVIYLFSASLEERTLPKRDTTPDRELE</sequence>
<reference evidence="2" key="1">
    <citation type="submission" date="2006-05" db="EMBL/GenBank/DDBJ databases">
        <title>Annotation of the draft genome assembly of Desulfuromonas acetoxidans DSM 684.</title>
        <authorList>
            <consortium name="US DOE Joint Genome Institute (JGI-ORNL)"/>
            <person name="Larimer F."/>
            <person name="Land M."/>
            <person name="Hauser L."/>
        </authorList>
    </citation>
    <scope>NUCLEOTIDE SEQUENCE [LARGE SCALE GENOMIC DNA]</scope>
    <source>
        <strain evidence="2">DSM 684</strain>
    </source>
</reference>
<gene>
    <name evidence="2" type="ORF">Dace_1718</name>
</gene>
<dbReference type="OrthoDB" id="5402297at2"/>
<name>Q1K0V4_DESA6</name>
<accession>Q1K0V4</accession>
<keyword evidence="1" id="KW-0812">Transmembrane</keyword>
<evidence type="ECO:0000256" key="1">
    <source>
        <dbReference type="SAM" id="Phobius"/>
    </source>
</evidence>
<dbReference type="EMBL" id="AAEW02000006">
    <property type="protein sequence ID" value="EAT16254.1"/>
    <property type="molecule type" value="Genomic_DNA"/>
</dbReference>
<keyword evidence="3" id="KW-1185">Reference proteome</keyword>
<organism evidence="2 3">
    <name type="scientific">Desulfuromonas acetoxidans (strain DSM 684 / 11070)</name>
    <dbReference type="NCBI Taxonomy" id="281689"/>
    <lineage>
        <taxon>Bacteria</taxon>
        <taxon>Pseudomonadati</taxon>
        <taxon>Thermodesulfobacteriota</taxon>
        <taxon>Desulfuromonadia</taxon>
        <taxon>Desulfuromonadales</taxon>
        <taxon>Desulfuromonadaceae</taxon>
        <taxon>Desulfuromonas</taxon>
    </lineage>
</organism>
<feature type="transmembrane region" description="Helical" evidence="1">
    <location>
        <begin position="44"/>
        <end position="64"/>
    </location>
</feature>
<reference evidence="2" key="2">
    <citation type="submission" date="2006-05" db="EMBL/GenBank/DDBJ databases">
        <title>Sequencing of the draft genome and assembly of Desulfuromonas acetoxidans DSM 684.</title>
        <authorList>
            <consortium name="US DOE Joint Genome Institute (JGI-PGF)"/>
            <person name="Copeland A."/>
            <person name="Lucas S."/>
            <person name="Lapidus A."/>
            <person name="Barry K."/>
            <person name="Detter J.C."/>
            <person name="Glavina del Rio T."/>
            <person name="Hammon N."/>
            <person name="Israni S."/>
            <person name="Dalin E."/>
            <person name="Tice H."/>
            <person name="Bruce D."/>
            <person name="Pitluck S."/>
            <person name="Richardson P."/>
        </authorList>
    </citation>
    <scope>NUCLEOTIDE SEQUENCE [LARGE SCALE GENOMIC DNA]</scope>
    <source>
        <strain evidence="2">DSM 684</strain>
    </source>
</reference>
<proteinExistence type="predicted"/>